<dbReference type="AlphaFoldDB" id="A0A6B0UPR9"/>
<sequence>MFPEDVLVGLLGLVEEAQGLVQPRQVVCRRHRDGPVVVLVVARLCAAALQRRLVIPARLLQVPHAEVQRSNVAEDLRRDVRLHLVLEEAGGRAVGRQRRLHIRLLQDLGQLDPGLHVLRKLLRHLF</sequence>
<name>A0A6B0UPR9_IXORI</name>
<accession>A0A6B0UPR9</accession>
<reference evidence="1" key="1">
    <citation type="submission" date="2019-12" db="EMBL/GenBank/DDBJ databases">
        <title>An insight into the sialome of adult female Ixodes ricinus ticks feeding for 6 days.</title>
        <authorList>
            <person name="Perner J."/>
            <person name="Ribeiro J.M.C."/>
        </authorList>
    </citation>
    <scope>NUCLEOTIDE SEQUENCE</scope>
    <source>
        <strain evidence="1">Semi-engorged</strain>
        <tissue evidence="1">Salivary glands</tissue>
    </source>
</reference>
<protein>
    <submittedName>
        <fullName evidence="1">Uncharacterized protein</fullName>
    </submittedName>
</protein>
<organism evidence="1">
    <name type="scientific">Ixodes ricinus</name>
    <name type="common">Common tick</name>
    <name type="synonym">Acarus ricinus</name>
    <dbReference type="NCBI Taxonomy" id="34613"/>
    <lineage>
        <taxon>Eukaryota</taxon>
        <taxon>Metazoa</taxon>
        <taxon>Ecdysozoa</taxon>
        <taxon>Arthropoda</taxon>
        <taxon>Chelicerata</taxon>
        <taxon>Arachnida</taxon>
        <taxon>Acari</taxon>
        <taxon>Parasitiformes</taxon>
        <taxon>Ixodida</taxon>
        <taxon>Ixodoidea</taxon>
        <taxon>Ixodidae</taxon>
        <taxon>Ixodinae</taxon>
        <taxon>Ixodes</taxon>
    </lineage>
</organism>
<proteinExistence type="predicted"/>
<evidence type="ECO:0000313" key="1">
    <source>
        <dbReference type="EMBL" id="MXU91850.1"/>
    </source>
</evidence>
<dbReference type="EMBL" id="GIFC01009767">
    <property type="protein sequence ID" value="MXU91850.1"/>
    <property type="molecule type" value="Transcribed_RNA"/>
</dbReference>